<comment type="subunit">
    <text evidence="4">The accessory proteins ExbB and ExbD seem to form a complex with TonB.</text>
</comment>
<dbReference type="GeneID" id="95551038"/>
<dbReference type="PANTHER" id="PTHR30558">
    <property type="entry name" value="EXBD MEMBRANE COMPONENT OF PMF-DRIVEN MACROMOLECULE IMPORT SYSTEM"/>
    <property type="match status" value="1"/>
</dbReference>
<sequence length="142" mass="15070">MGMNVSSRSGGGEPEVMADINTTPLIDVMLVLLIMLIITIPIQMHAVKMNLPVGNPPPAAPPQVVQIDIDFDGTITWNGAPVTDRGALETKLAQAAAQPVQPEIHLLPNKLAPYKVVAEVLAAAEREGATKIGLVGNEQYMQ</sequence>
<evidence type="ECO:0000256" key="1">
    <source>
        <dbReference type="ARBA" id="ARBA00003540"/>
    </source>
</evidence>
<keyword evidence="15" id="KW-1185">Reference proteome</keyword>
<evidence type="ECO:0000256" key="10">
    <source>
        <dbReference type="ARBA" id="ARBA00022989"/>
    </source>
</evidence>
<accession>A0A1X7GYD0</accession>
<evidence type="ECO:0000256" key="2">
    <source>
        <dbReference type="ARBA" id="ARBA00004249"/>
    </source>
</evidence>
<dbReference type="GO" id="GO:0015031">
    <property type="term" value="P:protein transport"/>
    <property type="evidence" value="ECO:0007669"/>
    <property type="project" value="UniProtKB-KW"/>
</dbReference>
<keyword evidence="6" id="KW-1003">Cell membrane</keyword>
<dbReference type="OrthoDB" id="8687098at2"/>
<evidence type="ECO:0000256" key="8">
    <source>
        <dbReference type="ARBA" id="ARBA00022692"/>
    </source>
</evidence>
<name>A0A1X7GYD0_TRICW</name>
<evidence type="ECO:0000256" key="7">
    <source>
        <dbReference type="ARBA" id="ARBA00022519"/>
    </source>
</evidence>
<keyword evidence="5 12" id="KW-0813">Transport</keyword>
<keyword evidence="8 12" id="KW-0812">Transmembrane</keyword>
<evidence type="ECO:0000256" key="12">
    <source>
        <dbReference type="RuleBase" id="RU003879"/>
    </source>
</evidence>
<keyword evidence="10 13" id="KW-1133">Transmembrane helix</keyword>
<dbReference type="EMBL" id="FXAH01000019">
    <property type="protein sequence ID" value="SMF76698.1"/>
    <property type="molecule type" value="Genomic_DNA"/>
</dbReference>
<evidence type="ECO:0000313" key="14">
    <source>
        <dbReference type="EMBL" id="SMF76698.1"/>
    </source>
</evidence>
<feature type="transmembrane region" description="Helical" evidence="13">
    <location>
        <begin position="20"/>
        <end position="42"/>
    </location>
</feature>
<keyword evidence="11 13" id="KW-0472">Membrane</keyword>
<proteinExistence type="inferred from homology"/>
<dbReference type="Pfam" id="PF02472">
    <property type="entry name" value="ExbD"/>
    <property type="match status" value="1"/>
</dbReference>
<dbReference type="AlphaFoldDB" id="A0A1X7GYD0"/>
<comment type="function">
    <text evidence="1">Involved in the TonB-dependent energy-dependent transport of various receptor-bound substrates.</text>
</comment>
<gene>
    <name evidence="14" type="ORF">SAMN06295900_11962</name>
</gene>
<organism evidence="14 15">
    <name type="scientific">Trinickia caryophylli</name>
    <name type="common">Paraburkholderia caryophylli</name>
    <dbReference type="NCBI Taxonomy" id="28094"/>
    <lineage>
        <taxon>Bacteria</taxon>
        <taxon>Pseudomonadati</taxon>
        <taxon>Pseudomonadota</taxon>
        <taxon>Betaproteobacteria</taxon>
        <taxon>Burkholderiales</taxon>
        <taxon>Burkholderiaceae</taxon>
        <taxon>Trinickia</taxon>
    </lineage>
</organism>
<evidence type="ECO:0000313" key="15">
    <source>
        <dbReference type="Proteomes" id="UP000192911"/>
    </source>
</evidence>
<evidence type="ECO:0000256" key="5">
    <source>
        <dbReference type="ARBA" id="ARBA00022448"/>
    </source>
</evidence>
<evidence type="ECO:0000256" key="6">
    <source>
        <dbReference type="ARBA" id="ARBA00022475"/>
    </source>
</evidence>
<evidence type="ECO:0000256" key="9">
    <source>
        <dbReference type="ARBA" id="ARBA00022927"/>
    </source>
</evidence>
<comment type="similarity">
    <text evidence="3 12">Belongs to the ExbD/TolR family.</text>
</comment>
<keyword evidence="7" id="KW-0997">Cell inner membrane</keyword>
<dbReference type="PANTHER" id="PTHR30558:SF12">
    <property type="entry name" value="BIOPOLYMER TRANSPORT PROTEIN EXBD"/>
    <property type="match status" value="1"/>
</dbReference>
<comment type="subcellular location">
    <subcellularLocation>
        <location evidence="2">Cell inner membrane</location>
        <topology evidence="2">Single-pass type II membrane protein</topology>
    </subcellularLocation>
    <subcellularLocation>
        <location evidence="12">Cell membrane</location>
        <topology evidence="12">Single-pass type II membrane protein</topology>
    </subcellularLocation>
</comment>
<dbReference type="GO" id="GO:0005886">
    <property type="term" value="C:plasma membrane"/>
    <property type="evidence" value="ECO:0007669"/>
    <property type="project" value="UniProtKB-SubCell"/>
</dbReference>
<dbReference type="Gene3D" id="3.30.420.270">
    <property type="match status" value="1"/>
</dbReference>
<dbReference type="Proteomes" id="UP000192911">
    <property type="component" value="Unassembled WGS sequence"/>
</dbReference>
<dbReference type="STRING" id="28094.SAMN06295900_11962"/>
<evidence type="ECO:0000256" key="3">
    <source>
        <dbReference type="ARBA" id="ARBA00005811"/>
    </source>
</evidence>
<evidence type="ECO:0000256" key="13">
    <source>
        <dbReference type="SAM" id="Phobius"/>
    </source>
</evidence>
<evidence type="ECO:0000256" key="4">
    <source>
        <dbReference type="ARBA" id="ARBA00011471"/>
    </source>
</evidence>
<dbReference type="GO" id="GO:0022857">
    <property type="term" value="F:transmembrane transporter activity"/>
    <property type="evidence" value="ECO:0007669"/>
    <property type="project" value="InterPro"/>
</dbReference>
<evidence type="ECO:0000256" key="11">
    <source>
        <dbReference type="ARBA" id="ARBA00023136"/>
    </source>
</evidence>
<dbReference type="InterPro" id="IPR003400">
    <property type="entry name" value="ExbD"/>
</dbReference>
<dbReference type="RefSeq" id="WP_085230223.1">
    <property type="nucleotide sequence ID" value="NZ_BSQD01000017.1"/>
</dbReference>
<protein>
    <submittedName>
        <fullName evidence="14">Outer membrane transport energization protein ExbD</fullName>
    </submittedName>
</protein>
<reference evidence="15" key="1">
    <citation type="submission" date="2017-04" db="EMBL/GenBank/DDBJ databases">
        <authorList>
            <person name="Varghese N."/>
            <person name="Submissions S."/>
        </authorList>
    </citation>
    <scope>NUCLEOTIDE SEQUENCE [LARGE SCALE GENOMIC DNA]</scope>
    <source>
        <strain evidence="15">Ballard 720</strain>
    </source>
</reference>
<keyword evidence="9 12" id="KW-0653">Protein transport</keyword>